<reference evidence="1" key="1">
    <citation type="submission" date="2021-12" db="EMBL/GenBank/DDBJ databases">
        <title>Curvularia clavata genome.</title>
        <authorList>
            <person name="Cao Y."/>
        </authorList>
    </citation>
    <scope>NUCLEOTIDE SEQUENCE</scope>
    <source>
        <strain evidence="1">Yc1106</strain>
    </source>
</reference>
<dbReference type="AlphaFoldDB" id="A0A9Q9DQ44"/>
<sequence length="71" mass="8121">MHRPKHTPARAAYQDPIESRPLNVVCFSPLKRKYGDAVSGLVRNRTNYISKETFLLAFKAAFKQSITKENI</sequence>
<protein>
    <submittedName>
        <fullName evidence="1">Uncharacterized protein</fullName>
    </submittedName>
</protein>
<proteinExistence type="predicted"/>
<gene>
    <name evidence="1" type="ORF">yc1106_01260</name>
</gene>
<organism evidence="1 2">
    <name type="scientific">Curvularia clavata</name>
    <dbReference type="NCBI Taxonomy" id="95742"/>
    <lineage>
        <taxon>Eukaryota</taxon>
        <taxon>Fungi</taxon>
        <taxon>Dikarya</taxon>
        <taxon>Ascomycota</taxon>
        <taxon>Pezizomycotina</taxon>
        <taxon>Dothideomycetes</taxon>
        <taxon>Pleosporomycetidae</taxon>
        <taxon>Pleosporales</taxon>
        <taxon>Pleosporineae</taxon>
        <taxon>Pleosporaceae</taxon>
        <taxon>Curvularia</taxon>
    </lineage>
</organism>
<dbReference type="EMBL" id="CP089274">
    <property type="protein sequence ID" value="USP73986.1"/>
    <property type="molecule type" value="Genomic_DNA"/>
</dbReference>
<evidence type="ECO:0000313" key="2">
    <source>
        <dbReference type="Proteomes" id="UP001056012"/>
    </source>
</evidence>
<accession>A0A9Q9DQ44</accession>
<dbReference type="VEuPathDB" id="FungiDB:yc1106_01260"/>
<dbReference type="Proteomes" id="UP001056012">
    <property type="component" value="Chromosome 1"/>
</dbReference>
<dbReference type="OrthoDB" id="3692205at2759"/>
<name>A0A9Q9DQ44_CURCL</name>
<evidence type="ECO:0000313" key="1">
    <source>
        <dbReference type="EMBL" id="USP73986.1"/>
    </source>
</evidence>
<keyword evidence="2" id="KW-1185">Reference proteome</keyword>